<organism evidence="1 2">
    <name type="scientific">Armillaria gallica</name>
    <name type="common">Bulbous honey fungus</name>
    <name type="synonym">Armillaria bulbosa</name>
    <dbReference type="NCBI Taxonomy" id="47427"/>
    <lineage>
        <taxon>Eukaryota</taxon>
        <taxon>Fungi</taxon>
        <taxon>Dikarya</taxon>
        <taxon>Basidiomycota</taxon>
        <taxon>Agaricomycotina</taxon>
        <taxon>Agaricomycetes</taxon>
        <taxon>Agaricomycetidae</taxon>
        <taxon>Agaricales</taxon>
        <taxon>Marasmiineae</taxon>
        <taxon>Physalacriaceae</taxon>
        <taxon>Armillaria</taxon>
    </lineage>
</organism>
<dbReference type="Proteomes" id="UP000217790">
    <property type="component" value="Unassembled WGS sequence"/>
</dbReference>
<evidence type="ECO:0000313" key="1">
    <source>
        <dbReference type="EMBL" id="PBK88789.1"/>
    </source>
</evidence>
<dbReference type="InterPro" id="IPR029063">
    <property type="entry name" value="SAM-dependent_MTases_sf"/>
</dbReference>
<dbReference type="AlphaFoldDB" id="A0A2H3D0H4"/>
<accession>A0A2H3D0H4</accession>
<dbReference type="InParanoid" id="A0A2H3D0H4"/>
<dbReference type="Gene3D" id="3.40.50.150">
    <property type="entry name" value="Vaccinia Virus protein VP39"/>
    <property type="match status" value="1"/>
</dbReference>
<sequence>MIFDYISVKSASQGWKAISLELRELDAKVASENNALAGLTSLIEIIIGSALSTLAKFSTLHRRG</sequence>
<dbReference type="STRING" id="47427.A0A2H3D0H4"/>
<name>A0A2H3D0H4_ARMGA</name>
<gene>
    <name evidence="1" type="ORF">ARMGADRAFT_356614</name>
</gene>
<proteinExistence type="predicted"/>
<keyword evidence="2" id="KW-1185">Reference proteome</keyword>
<evidence type="ECO:0000313" key="2">
    <source>
        <dbReference type="Proteomes" id="UP000217790"/>
    </source>
</evidence>
<dbReference type="OrthoDB" id="10251242at2759"/>
<reference evidence="2" key="1">
    <citation type="journal article" date="2017" name="Nat. Ecol. Evol.">
        <title>Genome expansion and lineage-specific genetic innovations in the forest pathogenic fungi Armillaria.</title>
        <authorList>
            <person name="Sipos G."/>
            <person name="Prasanna A.N."/>
            <person name="Walter M.C."/>
            <person name="O'Connor E."/>
            <person name="Balint B."/>
            <person name="Krizsan K."/>
            <person name="Kiss B."/>
            <person name="Hess J."/>
            <person name="Varga T."/>
            <person name="Slot J."/>
            <person name="Riley R."/>
            <person name="Boka B."/>
            <person name="Rigling D."/>
            <person name="Barry K."/>
            <person name="Lee J."/>
            <person name="Mihaltcheva S."/>
            <person name="LaButti K."/>
            <person name="Lipzen A."/>
            <person name="Waldron R."/>
            <person name="Moloney N.M."/>
            <person name="Sperisen C."/>
            <person name="Kredics L."/>
            <person name="Vagvoelgyi C."/>
            <person name="Patrignani A."/>
            <person name="Fitzpatrick D."/>
            <person name="Nagy I."/>
            <person name="Doyle S."/>
            <person name="Anderson J.B."/>
            <person name="Grigoriev I.V."/>
            <person name="Gueldener U."/>
            <person name="Muensterkoetter M."/>
            <person name="Nagy L.G."/>
        </authorList>
    </citation>
    <scope>NUCLEOTIDE SEQUENCE [LARGE SCALE GENOMIC DNA]</scope>
    <source>
        <strain evidence="2">Ar21-2</strain>
    </source>
</reference>
<protein>
    <submittedName>
        <fullName evidence="1">Uncharacterized protein</fullName>
    </submittedName>
</protein>
<dbReference type="EMBL" id="KZ293671">
    <property type="protein sequence ID" value="PBK88789.1"/>
    <property type="molecule type" value="Genomic_DNA"/>
</dbReference>